<comment type="caution">
    <text evidence="2">The sequence shown here is derived from an EMBL/GenBank/DDBJ whole genome shotgun (WGS) entry which is preliminary data.</text>
</comment>
<accession>A0AAD7HB48</accession>
<name>A0AAD7HB48_9AGAR</name>
<proteinExistence type="predicted"/>
<feature type="compositionally biased region" description="Polar residues" evidence="1">
    <location>
        <begin position="1"/>
        <end position="20"/>
    </location>
</feature>
<gene>
    <name evidence="2" type="ORF">B0H16DRAFT_1476850</name>
</gene>
<dbReference type="Proteomes" id="UP001215598">
    <property type="component" value="Unassembled WGS sequence"/>
</dbReference>
<protein>
    <submittedName>
        <fullName evidence="2">Uncharacterized protein</fullName>
    </submittedName>
</protein>
<reference evidence="2" key="1">
    <citation type="submission" date="2023-03" db="EMBL/GenBank/DDBJ databases">
        <title>Massive genome expansion in bonnet fungi (Mycena s.s.) driven by repeated elements and novel gene families across ecological guilds.</title>
        <authorList>
            <consortium name="Lawrence Berkeley National Laboratory"/>
            <person name="Harder C.B."/>
            <person name="Miyauchi S."/>
            <person name="Viragh M."/>
            <person name="Kuo A."/>
            <person name="Thoen E."/>
            <person name="Andreopoulos B."/>
            <person name="Lu D."/>
            <person name="Skrede I."/>
            <person name="Drula E."/>
            <person name="Henrissat B."/>
            <person name="Morin E."/>
            <person name="Kohler A."/>
            <person name="Barry K."/>
            <person name="LaButti K."/>
            <person name="Morin E."/>
            <person name="Salamov A."/>
            <person name="Lipzen A."/>
            <person name="Mereny Z."/>
            <person name="Hegedus B."/>
            <person name="Baldrian P."/>
            <person name="Stursova M."/>
            <person name="Weitz H."/>
            <person name="Taylor A."/>
            <person name="Grigoriev I.V."/>
            <person name="Nagy L.G."/>
            <person name="Martin F."/>
            <person name="Kauserud H."/>
        </authorList>
    </citation>
    <scope>NUCLEOTIDE SEQUENCE</scope>
    <source>
        <strain evidence="2">CBHHK182m</strain>
    </source>
</reference>
<feature type="region of interest" description="Disordered" evidence="1">
    <location>
        <begin position="1"/>
        <end position="23"/>
    </location>
</feature>
<evidence type="ECO:0000313" key="3">
    <source>
        <dbReference type="Proteomes" id="UP001215598"/>
    </source>
</evidence>
<dbReference type="AlphaFoldDB" id="A0AAD7HB48"/>
<dbReference type="EMBL" id="JARKIB010000294">
    <property type="protein sequence ID" value="KAJ7716273.1"/>
    <property type="molecule type" value="Genomic_DNA"/>
</dbReference>
<organism evidence="2 3">
    <name type="scientific">Mycena metata</name>
    <dbReference type="NCBI Taxonomy" id="1033252"/>
    <lineage>
        <taxon>Eukaryota</taxon>
        <taxon>Fungi</taxon>
        <taxon>Dikarya</taxon>
        <taxon>Basidiomycota</taxon>
        <taxon>Agaricomycotina</taxon>
        <taxon>Agaricomycetes</taxon>
        <taxon>Agaricomycetidae</taxon>
        <taxon>Agaricales</taxon>
        <taxon>Marasmiineae</taxon>
        <taxon>Mycenaceae</taxon>
        <taxon>Mycena</taxon>
    </lineage>
</organism>
<evidence type="ECO:0000256" key="1">
    <source>
        <dbReference type="SAM" id="MobiDB-lite"/>
    </source>
</evidence>
<keyword evidence="3" id="KW-1185">Reference proteome</keyword>
<sequence length="194" mass="21082">MPVTTTAIAQQESRGNQGVNRTRVAPRDSEACVHQFLMKTFKPFFFSPVKSEFEAEGKAEEVPQGVRVKRSRPLHSDFGWRMRARHLGLSPAEIAADTQAWADATVSTTTPSEESTAPGFMVFGTWGSLGPDSSTSTATIARGWGEVASDNNHASWGQWTPETWAAWTGNPISSWESSIAATVPTVASWPGTPW</sequence>
<evidence type="ECO:0000313" key="2">
    <source>
        <dbReference type="EMBL" id="KAJ7716273.1"/>
    </source>
</evidence>